<evidence type="ECO:0000256" key="2">
    <source>
        <dbReference type="ARBA" id="ARBA00022448"/>
    </source>
</evidence>
<gene>
    <name evidence="8" type="ORF">ATL39_1823</name>
</gene>
<dbReference type="InterPro" id="IPR052524">
    <property type="entry name" value="MFS_Cyanate_Porter"/>
</dbReference>
<evidence type="ECO:0000256" key="4">
    <source>
        <dbReference type="ARBA" id="ARBA00022989"/>
    </source>
</evidence>
<dbReference type="PANTHER" id="PTHR23523:SF2">
    <property type="entry name" value="2-NITROIMIDAZOLE TRANSPORTER"/>
    <property type="match status" value="1"/>
</dbReference>
<dbReference type="GO" id="GO:0005886">
    <property type="term" value="C:plasma membrane"/>
    <property type="evidence" value="ECO:0007669"/>
    <property type="project" value="UniProtKB-SubCell"/>
</dbReference>
<feature type="transmembrane region" description="Helical" evidence="6">
    <location>
        <begin position="256"/>
        <end position="276"/>
    </location>
</feature>
<feature type="transmembrane region" description="Helical" evidence="6">
    <location>
        <begin position="283"/>
        <end position="303"/>
    </location>
</feature>
<feature type="transmembrane region" description="Helical" evidence="6">
    <location>
        <begin position="15"/>
        <end position="34"/>
    </location>
</feature>
<dbReference type="GO" id="GO:0022857">
    <property type="term" value="F:transmembrane transporter activity"/>
    <property type="evidence" value="ECO:0007669"/>
    <property type="project" value="InterPro"/>
</dbReference>
<dbReference type="Pfam" id="PF07690">
    <property type="entry name" value="MFS_1"/>
    <property type="match status" value="1"/>
</dbReference>
<feature type="transmembrane region" description="Helical" evidence="6">
    <location>
        <begin position="85"/>
        <end position="102"/>
    </location>
</feature>
<feature type="transmembrane region" description="Helical" evidence="6">
    <location>
        <begin position="175"/>
        <end position="195"/>
    </location>
</feature>
<evidence type="ECO:0000256" key="3">
    <source>
        <dbReference type="ARBA" id="ARBA00022692"/>
    </source>
</evidence>
<comment type="subcellular location">
    <subcellularLocation>
        <location evidence="1">Cell membrane</location>
        <topology evidence="1">Multi-pass membrane protein</topology>
    </subcellularLocation>
</comment>
<dbReference type="CDD" id="cd17339">
    <property type="entry name" value="MFS_NIMT_CynX_like"/>
    <property type="match status" value="1"/>
</dbReference>
<dbReference type="InterPro" id="IPR011701">
    <property type="entry name" value="MFS"/>
</dbReference>
<evidence type="ECO:0000259" key="7">
    <source>
        <dbReference type="PROSITE" id="PS50850"/>
    </source>
</evidence>
<dbReference type="Gene3D" id="1.20.1250.20">
    <property type="entry name" value="MFS general substrate transporter like domains"/>
    <property type="match status" value="2"/>
</dbReference>
<organism evidence="8 9">
    <name type="scientific">Sinobaca qinghaiensis</name>
    <dbReference type="NCBI Taxonomy" id="342944"/>
    <lineage>
        <taxon>Bacteria</taxon>
        <taxon>Bacillati</taxon>
        <taxon>Bacillota</taxon>
        <taxon>Bacilli</taxon>
        <taxon>Bacillales</taxon>
        <taxon>Sporolactobacillaceae</taxon>
        <taxon>Sinobaca</taxon>
    </lineage>
</organism>
<evidence type="ECO:0000313" key="8">
    <source>
        <dbReference type="EMBL" id="RKD73527.1"/>
    </source>
</evidence>
<keyword evidence="3 6" id="KW-0812">Transmembrane</keyword>
<keyword evidence="2" id="KW-0813">Transport</keyword>
<feature type="domain" description="Major facilitator superfamily (MFS) profile" evidence="7">
    <location>
        <begin position="15"/>
        <end position="398"/>
    </location>
</feature>
<feature type="transmembrane region" description="Helical" evidence="6">
    <location>
        <begin position="309"/>
        <end position="331"/>
    </location>
</feature>
<dbReference type="SUPFAM" id="SSF103473">
    <property type="entry name" value="MFS general substrate transporter"/>
    <property type="match status" value="1"/>
</dbReference>
<feature type="transmembrane region" description="Helical" evidence="6">
    <location>
        <begin position="216"/>
        <end position="236"/>
    </location>
</feature>
<sequence length="400" mass="42358">MSLETMQEKEQNKKYRILLVIGIVLIAFNLRAAITSVGPVLGFIREDLGVDHSSVGVLTTMVLLTFAGVSAIAYRFGNRVGHQRALFLGLIVLVAGILIRTVPNLWFLYAGSIAVGAGIAVCNVLLPGVIKWSFPAKMGLMTSIYTTCMAISAAFASGLSAPIAEQSGTGWQGALLLWTLPALAGIILWAFILHGEKKKAPPVKEIDRTTLIWKSPLAWQVTLFMGFQSIGFYVMITWLPDILVETGGVALTSAGWMVAMMQAASLPASFITPILAERFRHQVGIIITIGITALTGLSLLLTASSFSMLIAAVLCIGLVQGASISLALALFGLRAETAGKAAELSGMGQSVGYLLAAFGPLVVGVFYDWTGAWSAGLIFLMVIAVCQMTAGIGAGRNKYV</sequence>
<feature type="transmembrane region" description="Helical" evidence="6">
    <location>
        <begin position="351"/>
        <end position="367"/>
    </location>
</feature>
<feature type="transmembrane region" description="Helical" evidence="6">
    <location>
        <begin position="373"/>
        <end position="394"/>
    </location>
</feature>
<comment type="caution">
    <text evidence="8">The sequence shown here is derived from an EMBL/GenBank/DDBJ whole genome shotgun (WGS) entry which is preliminary data.</text>
</comment>
<reference evidence="8 9" key="1">
    <citation type="submission" date="2018-09" db="EMBL/GenBank/DDBJ databases">
        <title>Genomic Encyclopedia of Archaeal and Bacterial Type Strains, Phase II (KMG-II): from individual species to whole genera.</title>
        <authorList>
            <person name="Goeker M."/>
        </authorList>
    </citation>
    <scope>NUCLEOTIDE SEQUENCE [LARGE SCALE GENOMIC DNA]</scope>
    <source>
        <strain evidence="8 9">DSM 17008</strain>
    </source>
</reference>
<feature type="transmembrane region" description="Helical" evidence="6">
    <location>
        <begin position="108"/>
        <end position="130"/>
    </location>
</feature>
<dbReference type="AlphaFoldDB" id="A0A419V4S9"/>
<feature type="transmembrane region" description="Helical" evidence="6">
    <location>
        <begin position="142"/>
        <end position="163"/>
    </location>
</feature>
<dbReference type="InterPro" id="IPR036259">
    <property type="entry name" value="MFS_trans_sf"/>
</dbReference>
<evidence type="ECO:0000256" key="5">
    <source>
        <dbReference type="ARBA" id="ARBA00023136"/>
    </source>
</evidence>
<evidence type="ECO:0000256" key="6">
    <source>
        <dbReference type="SAM" id="Phobius"/>
    </source>
</evidence>
<name>A0A419V4S9_9BACL</name>
<evidence type="ECO:0000313" key="9">
    <source>
        <dbReference type="Proteomes" id="UP000285120"/>
    </source>
</evidence>
<dbReference type="RefSeq" id="WP_120193015.1">
    <property type="nucleotide sequence ID" value="NZ_RAPK01000008.1"/>
</dbReference>
<keyword evidence="5 6" id="KW-0472">Membrane</keyword>
<dbReference type="PROSITE" id="PS50850">
    <property type="entry name" value="MFS"/>
    <property type="match status" value="1"/>
</dbReference>
<protein>
    <submittedName>
        <fullName evidence="8">CP family cyanate transporter-like MFS transporter</fullName>
    </submittedName>
</protein>
<evidence type="ECO:0000256" key="1">
    <source>
        <dbReference type="ARBA" id="ARBA00004651"/>
    </source>
</evidence>
<keyword evidence="9" id="KW-1185">Reference proteome</keyword>
<keyword evidence="4 6" id="KW-1133">Transmembrane helix</keyword>
<dbReference type="Proteomes" id="UP000285120">
    <property type="component" value="Unassembled WGS sequence"/>
</dbReference>
<dbReference type="PANTHER" id="PTHR23523">
    <property type="match status" value="1"/>
</dbReference>
<feature type="transmembrane region" description="Helical" evidence="6">
    <location>
        <begin position="54"/>
        <end position="73"/>
    </location>
</feature>
<dbReference type="OrthoDB" id="9797740at2"/>
<dbReference type="InterPro" id="IPR020846">
    <property type="entry name" value="MFS_dom"/>
</dbReference>
<accession>A0A419V4S9</accession>
<proteinExistence type="predicted"/>
<dbReference type="EMBL" id="RAPK01000008">
    <property type="protein sequence ID" value="RKD73527.1"/>
    <property type="molecule type" value="Genomic_DNA"/>
</dbReference>